<dbReference type="RefSeq" id="WP_045809307.1">
    <property type="nucleotide sequence ID" value="NZ_LANX01000001.1"/>
</dbReference>
<proteinExistence type="predicted"/>
<protein>
    <submittedName>
        <fullName evidence="1">Uncharacterized protein</fullName>
    </submittedName>
</protein>
<evidence type="ECO:0000313" key="2">
    <source>
        <dbReference type="Proteomes" id="UP000033562"/>
    </source>
</evidence>
<keyword evidence="2" id="KW-1185">Reference proteome</keyword>
<comment type="caution">
    <text evidence="1">The sequence shown here is derived from an EMBL/GenBank/DDBJ whole genome shotgun (WGS) entry which is preliminary data.</text>
</comment>
<evidence type="ECO:0000313" key="1">
    <source>
        <dbReference type="EMBL" id="KJV69642.1"/>
    </source>
</evidence>
<dbReference type="AlphaFoldDB" id="A0A0F3NPN6"/>
<reference evidence="1 2" key="1">
    <citation type="submission" date="2015-02" db="EMBL/GenBank/DDBJ databases">
        <title>Genome Sequencing of Rickettsiales.</title>
        <authorList>
            <person name="Daugherty S.C."/>
            <person name="Su Q."/>
            <person name="Abolude K."/>
            <person name="Beier-Sexton M."/>
            <person name="Carlyon J.A."/>
            <person name="Carter R."/>
            <person name="Day N.P."/>
            <person name="Dumler S.J."/>
            <person name="Dyachenko V."/>
            <person name="Godinez A."/>
            <person name="Kurtti T.J."/>
            <person name="Lichay M."/>
            <person name="Mullins K.E."/>
            <person name="Ott S."/>
            <person name="Pappas-Brown V."/>
            <person name="Paris D.H."/>
            <person name="Patel P."/>
            <person name="Richards A.L."/>
            <person name="Sadzewicz L."/>
            <person name="Sears K."/>
            <person name="Seidman D."/>
            <person name="Sengamalay N."/>
            <person name="Stenos J."/>
            <person name="Tallon L.J."/>
            <person name="Vincent G."/>
            <person name="Fraser C.M."/>
            <person name="Munderloh U."/>
            <person name="Dunning-Hotopp J.C."/>
        </authorList>
    </citation>
    <scope>NUCLEOTIDE SEQUENCE [LARGE SCALE GENOMIC DNA]</scope>
    <source>
        <strain evidence="1 2">RAC413</strain>
    </source>
</reference>
<organism evidence="1 2">
    <name type="scientific">Candidatus Neoehrlichia procyonis str. RAC413</name>
    <dbReference type="NCBI Taxonomy" id="1359163"/>
    <lineage>
        <taxon>Bacteria</taxon>
        <taxon>Pseudomonadati</taxon>
        <taxon>Pseudomonadota</taxon>
        <taxon>Alphaproteobacteria</taxon>
        <taxon>Rickettsiales</taxon>
        <taxon>Anaplasmataceae</taxon>
        <taxon>Candidatus Neoehrlichia</taxon>
    </lineage>
</organism>
<gene>
    <name evidence="1" type="ORF">NLO413_1042</name>
</gene>
<dbReference type="EMBL" id="LANX01000001">
    <property type="protein sequence ID" value="KJV69642.1"/>
    <property type="molecule type" value="Genomic_DNA"/>
</dbReference>
<name>A0A0F3NPN6_9RICK</name>
<accession>A0A0F3NPN6</accession>
<dbReference type="Proteomes" id="UP000033562">
    <property type="component" value="Unassembled WGS sequence"/>
</dbReference>
<sequence>MKENIKNSISNINDNLENDWNAILSNSQVYNLRPTKLSDIQLSGYEIESEIPRLLNNLYINSKLINLKQLQHNFCQSTPHEIYQAMNELCYYSTRNEAFPKNHENIHSNDLYKYYQNRIKFYLTLKKTFKANINTIPHNSIINELVHNITVGTIGAFVTYNIAYPIFRIVSKIHKTCNYDSHKLDITYALNMSYSANKNPNSITIQCISKSNIFPRELYSDKEKLPVFEDFEKYKKLFNDYSQNKTSSIKNANFDQKLTSMFYIEYTITAIDNNKVQYTNFHCKLLLPNYSLKNNETSTKSIIEKLRALLIRLWNIIVRNTKNVSTLNIGSYDTINDINHTVDIQHTCKNKVVISCNFNNSEIINAFTIDTANNISKQKSCGRAFSQ</sequence>